<protein>
    <recommendedName>
        <fullName evidence="1">Gypsy retrotransposon integrase-like protein 1</fullName>
    </recommendedName>
</protein>
<sequence>MAAQFALYAEVKYYLETGNYHEETVRSDGQRKRVVRRASKKFKVQDGHLFLSDKGSNRLVIMDEKQKERVLQECHDNPGTGGHQGRARTYDKIAQSYYWLGIMEDIKQWIYHCPQCQHNDTIKTVAPVMHPIKVTEPWTIIGMDLMGPFPVTPQGNSYVLTMTDLFTKWVIAEPLKNKTAPEVAAVVLDKLFEFGAVERIITDQGREFDMFKVLGVKQCVTSAYHPQSNGQDERTNQTIKRALSKYCNDKQNDWDKHLKGVVYAINTSKQASTKYTPYLLMFNRHPLMAGVLNTKHESQADCFAVENPEVSIDARIAEVTALRSKVLNNIENAKQKQKTDYESRKRKNVKSFHIHEGEEVLKANKRKEGRKGGRLESNWTGPFVVKDITEKGLATLADKSGKILCQKTNVSQLKPFLRRNIKMDGEECHVFLFEMFLRIKEEKDRKRPVINFARCKATLEDFETLCPQKKSFPWLNDDVSIYILTTFIC</sequence>
<dbReference type="Ensembl" id="ENSCCRT00010087737.1">
    <property type="protein sequence ID" value="ENSCCRP00010079084.1"/>
    <property type="gene ID" value="ENSCCRG00010034526.1"/>
</dbReference>
<dbReference type="Pfam" id="PF00665">
    <property type="entry name" value="rve"/>
    <property type="match status" value="1"/>
</dbReference>
<dbReference type="PROSITE" id="PS50994">
    <property type="entry name" value="INTEGRASE"/>
    <property type="match status" value="1"/>
</dbReference>
<keyword evidence="5" id="KW-1185">Reference proteome</keyword>
<dbReference type="Proteomes" id="UP000694427">
    <property type="component" value="Unplaced"/>
</dbReference>
<dbReference type="InterPro" id="IPR036397">
    <property type="entry name" value="RNaseH_sf"/>
</dbReference>
<name>A0A8C1MKJ1_CYPCA</name>
<evidence type="ECO:0000259" key="3">
    <source>
        <dbReference type="PROSITE" id="PS50994"/>
    </source>
</evidence>
<dbReference type="InterPro" id="IPR052160">
    <property type="entry name" value="Gypsy_RT_Integrase-like"/>
</dbReference>
<evidence type="ECO:0000313" key="5">
    <source>
        <dbReference type="Proteomes" id="UP000694427"/>
    </source>
</evidence>
<feature type="coiled-coil region" evidence="2">
    <location>
        <begin position="316"/>
        <end position="347"/>
    </location>
</feature>
<accession>A0A8C1MKJ1</accession>
<dbReference type="InterPro" id="IPR012337">
    <property type="entry name" value="RNaseH-like_sf"/>
</dbReference>
<evidence type="ECO:0000256" key="1">
    <source>
        <dbReference type="ARBA" id="ARBA00039658"/>
    </source>
</evidence>
<organism evidence="4 5">
    <name type="scientific">Cyprinus carpio</name>
    <name type="common">Common carp</name>
    <dbReference type="NCBI Taxonomy" id="7962"/>
    <lineage>
        <taxon>Eukaryota</taxon>
        <taxon>Metazoa</taxon>
        <taxon>Chordata</taxon>
        <taxon>Craniata</taxon>
        <taxon>Vertebrata</taxon>
        <taxon>Euteleostomi</taxon>
        <taxon>Actinopterygii</taxon>
        <taxon>Neopterygii</taxon>
        <taxon>Teleostei</taxon>
        <taxon>Ostariophysi</taxon>
        <taxon>Cypriniformes</taxon>
        <taxon>Cyprinidae</taxon>
        <taxon>Cyprininae</taxon>
        <taxon>Cyprinus</taxon>
    </lineage>
</organism>
<dbReference type="GO" id="GO:0003676">
    <property type="term" value="F:nucleic acid binding"/>
    <property type="evidence" value="ECO:0007669"/>
    <property type="project" value="InterPro"/>
</dbReference>
<dbReference type="InterPro" id="IPR041588">
    <property type="entry name" value="Integrase_H2C2"/>
</dbReference>
<dbReference type="SUPFAM" id="SSF53098">
    <property type="entry name" value="Ribonuclease H-like"/>
    <property type="match status" value="1"/>
</dbReference>
<dbReference type="AlphaFoldDB" id="A0A8C1MKJ1"/>
<reference evidence="4" key="2">
    <citation type="submission" date="2025-09" db="UniProtKB">
        <authorList>
            <consortium name="Ensembl"/>
        </authorList>
    </citation>
    <scope>IDENTIFICATION</scope>
</reference>
<proteinExistence type="predicted"/>
<reference evidence="4" key="1">
    <citation type="submission" date="2025-08" db="UniProtKB">
        <authorList>
            <consortium name="Ensembl"/>
        </authorList>
    </citation>
    <scope>IDENTIFICATION</scope>
</reference>
<evidence type="ECO:0000256" key="2">
    <source>
        <dbReference type="SAM" id="Coils"/>
    </source>
</evidence>
<dbReference type="InterPro" id="IPR001584">
    <property type="entry name" value="Integrase_cat-core"/>
</dbReference>
<keyword evidence="2" id="KW-0175">Coiled coil</keyword>
<dbReference type="Gene3D" id="3.30.420.10">
    <property type="entry name" value="Ribonuclease H-like superfamily/Ribonuclease H"/>
    <property type="match status" value="1"/>
</dbReference>
<dbReference type="FunFam" id="1.10.340.70:FF:000001">
    <property type="entry name" value="Retrovirus-related Pol polyprotein from transposon gypsy-like Protein"/>
    <property type="match status" value="1"/>
</dbReference>
<dbReference type="Gene3D" id="1.10.340.70">
    <property type="match status" value="1"/>
</dbReference>
<evidence type="ECO:0000313" key="4">
    <source>
        <dbReference type="Ensembl" id="ENSCCRP00010079084.1"/>
    </source>
</evidence>
<dbReference type="FunFam" id="3.30.420.10:FF:000032">
    <property type="entry name" value="Retrovirus-related Pol polyprotein from transposon 297-like Protein"/>
    <property type="match status" value="1"/>
</dbReference>
<dbReference type="Pfam" id="PF17921">
    <property type="entry name" value="Integrase_H2C2"/>
    <property type="match status" value="1"/>
</dbReference>
<dbReference type="GO" id="GO:0015074">
    <property type="term" value="P:DNA integration"/>
    <property type="evidence" value="ECO:0007669"/>
    <property type="project" value="InterPro"/>
</dbReference>
<feature type="domain" description="Integrase catalytic" evidence="3">
    <location>
        <begin position="133"/>
        <end position="285"/>
    </location>
</feature>
<dbReference type="PANTHER" id="PTHR47266">
    <property type="entry name" value="ENDONUCLEASE-RELATED"/>
    <property type="match status" value="1"/>
</dbReference>